<keyword evidence="4 7" id="KW-0547">Nucleotide-binding</keyword>
<keyword evidence="1 7" id="KW-0963">Cytoplasm</keyword>
<organism evidence="10 12">
    <name type="scientific">Roseburia inulinivorans</name>
    <dbReference type="NCBI Taxonomy" id="360807"/>
    <lineage>
        <taxon>Bacteria</taxon>
        <taxon>Bacillati</taxon>
        <taxon>Bacillota</taxon>
        <taxon>Clostridia</taxon>
        <taxon>Lachnospirales</taxon>
        <taxon>Lachnospiraceae</taxon>
        <taxon>Roseburia</taxon>
    </lineage>
</organism>
<gene>
    <name evidence="7" type="primary">asnA</name>
    <name evidence="11" type="ORF">DW707_00595</name>
    <name evidence="10" type="ORF">DWY29_07075</name>
</gene>
<evidence type="ECO:0000256" key="4">
    <source>
        <dbReference type="ARBA" id="ARBA00022741"/>
    </source>
</evidence>
<proteinExistence type="inferred from homology"/>
<dbReference type="PIRSF" id="PIRSF001555">
    <property type="entry name" value="Asp_ammon_ligase"/>
    <property type="match status" value="1"/>
</dbReference>
<keyword evidence="5 7" id="KW-0067">ATP-binding</keyword>
<dbReference type="GO" id="GO:0140096">
    <property type="term" value="F:catalytic activity, acting on a protein"/>
    <property type="evidence" value="ECO:0007669"/>
    <property type="project" value="UniProtKB-ARBA"/>
</dbReference>
<dbReference type="EMBL" id="QRUN01000007">
    <property type="protein sequence ID" value="RGR68991.1"/>
    <property type="molecule type" value="Genomic_DNA"/>
</dbReference>
<dbReference type="NCBIfam" id="TIGR00669">
    <property type="entry name" value="asnA"/>
    <property type="match status" value="1"/>
</dbReference>
<dbReference type="AlphaFoldDB" id="A0A3R5WI17"/>
<dbReference type="Pfam" id="PF03590">
    <property type="entry name" value="AsnA"/>
    <property type="match status" value="1"/>
</dbReference>
<comment type="catalytic activity">
    <reaction evidence="7">
        <text>L-aspartate + NH4(+) + ATP = L-asparagine + AMP + diphosphate + H(+)</text>
        <dbReference type="Rhea" id="RHEA:11372"/>
        <dbReference type="ChEBI" id="CHEBI:15378"/>
        <dbReference type="ChEBI" id="CHEBI:28938"/>
        <dbReference type="ChEBI" id="CHEBI:29991"/>
        <dbReference type="ChEBI" id="CHEBI:30616"/>
        <dbReference type="ChEBI" id="CHEBI:33019"/>
        <dbReference type="ChEBI" id="CHEBI:58048"/>
        <dbReference type="ChEBI" id="CHEBI:456215"/>
        <dbReference type="EC" id="6.3.1.1"/>
    </reaction>
</comment>
<evidence type="ECO:0000313" key="10">
    <source>
        <dbReference type="EMBL" id="RGR68991.1"/>
    </source>
</evidence>
<dbReference type="Proteomes" id="UP000285820">
    <property type="component" value="Unassembled WGS sequence"/>
</dbReference>
<dbReference type="InterPro" id="IPR045864">
    <property type="entry name" value="aa-tRNA-synth_II/BPL/LPL"/>
</dbReference>
<dbReference type="InterPro" id="IPR006195">
    <property type="entry name" value="aa-tRNA-synth_II"/>
</dbReference>
<evidence type="ECO:0000256" key="7">
    <source>
        <dbReference type="HAMAP-Rule" id="MF_00555"/>
    </source>
</evidence>
<dbReference type="Proteomes" id="UP000286271">
    <property type="component" value="Unassembled WGS sequence"/>
</dbReference>
<name>A0A3R5WI17_9FIRM</name>
<dbReference type="GO" id="GO:0005829">
    <property type="term" value="C:cytosol"/>
    <property type="evidence" value="ECO:0007669"/>
    <property type="project" value="TreeGrafter"/>
</dbReference>
<dbReference type="Gene3D" id="3.30.930.10">
    <property type="entry name" value="Bira Bifunctional Protein, Domain 2"/>
    <property type="match status" value="1"/>
</dbReference>
<evidence type="ECO:0000256" key="5">
    <source>
        <dbReference type="ARBA" id="ARBA00022840"/>
    </source>
</evidence>
<evidence type="ECO:0000259" key="9">
    <source>
        <dbReference type="PROSITE" id="PS50862"/>
    </source>
</evidence>
<protein>
    <recommendedName>
        <fullName evidence="7 8">Aspartate--ammonia ligase</fullName>
        <ecNumber evidence="7 8">6.3.1.1</ecNumber>
    </recommendedName>
    <alternativeName>
        <fullName evidence="7">Asparagine synthetase A</fullName>
    </alternativeName>
</protein>
<dbReference type="SUPFAM" id="SSF55681">
    <property type="entry name" value="Class II aaRS and biotin synthetases"/>
    <property type="match status" value="1"/>
</dbReference>
<evidence type="ECO:0000256" key="3">
    <source>
        <dbReference type="ARBA" id="ARBA00022605"/>
    </source>
</evidence>
<reference evidence="12 13" key="1">
    <citation type="submission" date="2018-08" db="EMBL/GenBank/DDBJ databases">
        <title>A genome reference for cultivated species of the human gut microbiota.</title>
        <authorList>
            <person name="Zou Y."/>
            <person name="Xue W."/>
            <person name="Luo G."/>
        </authorList>
    </citation>
    <scope>NUCLEOTIDE SEQUENCE [LARGE SCALE GENOMIC DNA]</scope>
    <source>
        <strain evidence="10 12">AF24-4</strain>
        <strain evidence="11 13">AM27-11</strain>
    </source>
</reference>
<evidence type="ECO:0000313" key="11">
    <source>
        <dbReference type="EMBL" id="RHF00413.1"/>
    </source>
</evidence>
<dbReference type="PANTHER" id="PTHR30073">
    <property type="entry name" value="ASPARTATE--AMMONIA LIGASE"/>
    <property type="match status" value="1"/>
</dbReference>
<comment type="pathway">
    <text evidence="7">Amino-acid biosynthesis; L-asparagine biosynthesis; L-asparagine from L-aspartate (ammonia route): step 1/1.</text>
</comment>
<keyword evidence="3 7" id="KW-0028">Amino-acid biosynthesis</keyword>
<keyword evidence="2 7" id="KW-0436">Ligase</keyword>
<accession>A0A3R5WI17</accession>
<dbReference type="InterPro" id="IPR004618">
    <property type="entry name" value="AsnA"/>
</dbReference>
<dbReference type="UniPathway" id="UPA00134">
    <property type="reaction ID" value="UER00194"/>
</dbReference>
<dbReference type="GO" id="GO:0004071">
    <property type="term" value="F:aspartate-ammonia ligase activity"/>
    <property type="evidence" value="ECO:0007669"/>
    <property type="project" value="UniProtKB-UniRule"/>
</dbReference>
<comment type="caution">
    <text evidence="10">The sequence shown here is derived from an EMBL/GenBank/DDBJ whole genome shotgun (WGS) entry which is preliminary data.</text>
</comment>
<dbReference type="EC" id="6.3.1.1" evidence="7 8"/>
<dbReference type="EMBL" id="QSKW01000001">
    <property type="protein sequence ID" value="RHF00413.1"/>
    <property type="molecule type" value="Genomic_DNA"/>
</dbReference>
<evidence type="ECO:0000256" key="2">
    <source>
        <dbReference type="ARBA" id="ARBA00022598"/>
    </source>
</evidence>
<comment type="similarity">
    <text evidence="7">Belongs to the class-II aminoacyl-tRNA synthetase family. AsnA subfamily.</text>
</comment>
<dbReference type="PROSITE" id="PS50862">
    <property type="entry name" value="AA_TRNA_LIGASE_II"/>
    <property type="match status" value="1"/>
</dbReference>
<comment type="subcellular location">
    <subcellularLocation>
        <location evidence="7">Cytoplasm</location>
    </subcellularLocation>
</comment>
<feature type="domain" description="Aminoacyl-transfer RNA synthetases class-II family profile" evidence="9">
    <location>
        <begin position="26"/>
        <end position="321"/>
    </location>
</feature>
<dbReference type="GO" id="GO:0016740">
    <property type="term" value="F:transferase activity"/>
    <property type="evidence" value="ECO:0007669"/>
    <property type="project" value="UniProtKB-ARBA"/>
</dbReference>
<evidence type="ECO:0000313" key="13">
    <source>
        <dbReference type="Proteomes" id="UP000286271"/>
    </source>
</evidence>
<evidence type="ECO:0000256" key="1">
    <source>
        <dbReference type="ARBA" id="ARBA00022490"/>
    </source>
</evidence>
<evidence type="ECO:0000256" key="8">
    <source>
        <dbReference type="NCBIfam" id="TIGR00669"/>
    </source>
</evidence>
<sequence length="336" mass="38757">MEKFIIPKDYHSELNLHDTQIAIKTVKDFFQNLLSQRLNLSRVSAPLFVDPDSGLNDNLNGVERPVTFDIKEQNGMEAEVVQSLAKWKRYALKKYGFSYGEGLYTDMNAIRRDEITDNIHSIFVDQWDWEKIIKKDERTIATLMDTVKVVYKCLRKTEKYMAIQYDYIEEILPHDIFFVTTQELADMFPDNTPKEREYYIAKAKGAVCIMKIGDVLENGERHDGRAPDYDDWSLNADIVVYYPVLDIALELSSMGIRVDKKALLSQLKKAGCEERKDLPFQKAIINEELPYTIGGGIGQSRICMFFLRKAHIGEVQSSLWPEDMIAQCEENGVQLL</sequence>
<evidence type="ECO:0000256" key="6">
    <source>
        <dbReference type="ARBA" id="ARBA00022888"/>
    </source>
</evidence>
<dbReference type="GO" id="GO:0005524">
    <property type="term" value="F:ATP binding"/>
    <property type="evidence" value="ECO:0007669"/>
    <property type="project" value="UniProtKB-UniRule"/>
</dbReference>
<dbReference type="HAMAP" id="MF_00555">
    <property type="entry name" value="AsnA"/>
    <property type="match status" value="1"/>
</dbReference>
<dbReference type="GO" id="GO:0070981">
    <property type="term" value="P:L-asparagine biosynthetic process"/>
    <property type="evidence" value="ECO:0007669"/>
    <property type="project" value="UniProtKB-UniRule"/>
</dbReference>
<dbReference type="PANTHER" id="PTHR30073:SF5">
    <property type="entry name" value="ASPARTATE--AMMONIA LIGASE"/>
    <property type="match status" value="1"/>
</dbReference>
<dbReference type="RefSeq" id="WP_118125788.1">
    <property type="nucleotide sequence ID" value="NZ_QRUN01000007.1"/>
</dbReference>
<keyword evidence="6 7" id="KW-0061">Asparagine biosynthesis</keyword>
<evidence type="ECO:0000313" key="12">
    <source>
        <dbReference type="Proteomes" id="UP000285820"/>
    </source>
</evidence>